<organism evidence="2">
    <name type="scientific">Notodromas monacha</name>
    <dbReference type="NCBI Taxonomy" id="399045"/>
    <lineage>
        <taxon>Eukaryota</taxon>
        <taxon>Metazoa</taxon>
        <taxon>Ecdysozoa</taxon>
        <taxon>Arthropoda</taxon>
        <taxon>Crustacea</taxon>
        <taxon>Oligostraca</taxon>
        <taxon>Ostracoda</taxon>
        <taxon>Podocopa</taxon>
        <taxon>Podocopida</taxon>
        <taxon>Cypridocopina</taxon>
        <taxon>Cypridoidea</taxon>
        <taxon>Cyprididae</taxon>
        <taxon>Notodromas</taxon>
    </lineage>
</organism>
<reference evidence="2" key="1">
    <citation type="submission" date="2020-11" db="EMBL/GenBank/DDBJ databases">
        <authorList>
            <person name="Tran Van P."/>
        </authorList>
    </citation>
    <scope>NUCLEOTIDE SEQUENCE</scope>
</reference>
<feature type="compositionally biased region" description="Low complexity" evidence="1">
    <location>
        <begin position="107"/>
        <end position="119"/>
    </location>
</feature>
<sequence>MERCKPPTKGIRVRLPELPLHKSHLAQQKRNGLHNDATTPDDVPASNPRQRALPSSYEEFQQYLKLLAVYPLPPPWDYHWDCSDWAKGSVTPLPNITEVSAGEVPDSSSFHSNESNESNVPRLPKPVLPGPTSVTTGEEQDQEIETLPVLDDVDAEYVGEMTDFDLDSQGDIPFSDAGGLDVIEIPFADAENATISGAESVGGDEHRILHPDDYLPTHHLTMSENETTDSESAALWRRRPRIGPRRAVAGSANRRGFVSRDSFIGANNDNGRGGNRTTGTSGSNDENDDFRVCDIEDSSDDTPSAGECTRLIERSCSPPIQITKL</sequence>
<feature type="region of interest" description="Disordered" evidence="1">
    <location>
        <begin position="261"/>
        <end position="306"/>
    </location>
</feature>
<dbReference type="Proteomes" id="UP000678499">
    <property type="component" value="Unassembled WGS sequence"/>
</dbReference>
<dbReference type="EMBL" id="CAJPEX010007979">
    <property type="protein sequence ID" value="CAG0924530.1"/>
    <property type="molecule type" value="Genomic_DNA"/>
</dbReference>
<gene>
    <name evidence="2" type="ORF">NMOB1V02_LOCUS11985</name>
</gene>
<feature type="region of interest" description="Disordered" evidence="1">
    <location>
        <begin position="101"/>
        <end position="127"/>
    </location>
</feature>
<feature type="region of interest" description="Disordered" evidence="1">
    <location>
        <begin position="1"/>
        <end position="52"/>
    </location>
</feature>
<dbReference type="AlphaFoldDB" id="A0A7R9BZG9"/>
<keyword evidence="3" id="KW-1185">Reference proteome</keyword>
<name>A0A7R9BZG9_9CRUS</name>
<accession>A0A7R9BZG9</accession>
<evidence type="ECO:0000313" key="3">
    <source>
        <dbReference type="Proteomes" id="UP000678499"/>
    </source>
</evidence>
<evidence type="ECO:0000313" key="2">
    <source>
        <dbReference type="EMBL" id="CAD7284378.1"/>
    </source>
</evidence>
<protein>
    <submittedName>
        <fullName evidence="2">Uncharacterized protein</fullName>
    </submittedName>
</protein>
<proteinExistence type="predicted"/>
<dbReference type="EMBL" id="OA890016">
    <property type="protein sequence ID" value="CAD7284378.1"/>
    <property type="molecule type" value="Genomic_DNA"/>
</dbReference>
<evidence type="ECO:0000256" key="1">
    <source>
        <dbReference type="SAM" id="MobiDB-lite"/>
    </source>
</evidence>